<keyword evidence="4" id="KW-1185">Reference proteome</keyword>
<dbReference type="AlphaFoldDB" id="A0A0R2JF54"/>
<feature type="transmembrane region" description="Helical" evidence="1">
    <location>
        <begin position="268"/>
        <end position="287"/>
    </location>
</feature>
<dbReference type="GO" id="GO:0009103">
    <property type="term" value="P:lipopolysaccharide biosynthetic process"/>
    <property type="evidence" value="ECO:0007669"/>
    <property type="project" value="TreeGrafter"/>
</dbReference>
<accession>A0A0R2JF54</accession>
<keyword evidence="1" id="KW-0812">Transmembrane</keyword>
<reference evidence="3 4" key="1">
    <citation type="journal article" date="2015" name="Genome Announc.">
        <title>Expanding the biotechnology potential of lactobacilli through comparative genomics of 213 strains and associated genera.</title>
        <authorList>
            <person name="Sun Z."/>
            <person name="Harris H.M."/>
            <person name="McCann A."/>
            <person name="Guo C."/>
            <person name="Argimon S."/>
            <person name="Zhang W."/>
            <person name="Yang X."/>
            <person name="Jeffery I.B."/>
            <person name="Cooney J.C."/>
            <person name="Kagawa T.F."/>
            <person name="Liu W."/>
            <person name="Song Y."/>
            <person name="Salvetti E."/>
            <person name="Wrobel A."/>
            <person name="Rasinkangas P."/>
            <person name="Parkhill J."/>
            <person name="Rea M.C."/>
            <person name="O'Sullivan O."/>
            <person name="Ritari J."/>
            <person name="Douillard F.P."/>
            <person name="Paul Ross R."/>
            <person name="Yang R."/>
            <person name="Briner A.E."/>
            <person name="Felis G.E."/>
            <person name="de Vos W.M."/>
            <person name="Barrangou R."/>
            <person name="Klaenhammer T.R."/>
            <person name="Caufield P.W."/>
            <person name="Cui Y."/>
            <person name="Zhang H."/>
            <person name="O'Toole P.W."/>
        </authorList>
    </citation>
    <scope>NUCLEOTIDE SEQUENCE [LARGE SCALE GENOMIC DNA]</scope>
    <source>
        <strain evidence="3 4">DSM 20593</strain>
    </source>
</reference>
<evidence type="ECO:0000259" key="2">
    <source>
        <dbReference type="Pfam" id="PF01757"/>
    </source>
</evidence>
<feature type="transmembrane region" description="Helical" evidence="1">
    <location>
        <begin position="143"/>
        <end position="164"/>
    </location>
</feature>
<comment type="caution">
    <text evidence="3">The sequence shown here is derived from an EMBL/GenBank/DDBJ whole genome shotgun (WGS) entry which is preliminary data.</text>
</comment>
<name>A0A0R2JF54_9LACO</name>
<dbReference type="PANTHER" id="PTHR23028:SF53">
    <property type="entry name" value="ACYL_TRANSF_3 DOMAIN-CONTAINING PROTEIN"/>
    <property type="match status" value="1"/>
</dbReference>
<feature type="transmembrane region" description="Helical" evidence="1">
    <location>
        <begin position="176"/>
        <end position="195"/>
    </location>
</feature>
<dbReference type="OrthoDB" id="9796461at2"/>
<keyword evidence="1" id="KW-0472">Membrane</keyword>
<feature type="transmembrane region" description="Helical" evidence="1">
    <location>
        <begin position="80"/>
        <end position="99"/>
    </location>
</feature>
<sequence length="609" mass="69440">MEQSSAAKHRYITGLDGLRAIAVVGVILFHLWPQKMVGGWLGVPLFFVISGYLITDLLIQEYDQTQTINLHSFWWRRIKRLYPALLGMLLLVTTMIGLFTRDFLYNLRGIIATNLTYVFNFWEMGHGHSYFNQWNNPSPFTHLWSLSIEGQFYLVWPLIVWWVLKQEWNRAKIAGSLVGASVISAVLMLTLYNMVGLNRTYYGTDTRLFSILLGTALAFVWPSLHLREQIKPRVRRILNLTGWGAMLLMLVAFLMMDGQLAWPYDGGMYLVSLVMTILVAVTVHPASQFSQLLNGRVWNYLGTRSYSIYLYQLPVFVLYDQLVHRPVNLFDGFLKIAWVLLLAEVSYRYIEEVFRRKANFTHQMVGRTRLVYQIIAGTLSLGMLFALVQTNAGKAQPKTDLEQRLTTNAHKIQKANHQAQAEVATTDQLTDDDRATMDQFAVNEQQYQQLKTLKVTAVGDSVLLNTAPNLQELVPHMQVDAKVGRSVADIVSIVQQTRHKDQMAGDLLIAAGTNGNISEKQVQMVMQAAGPKVQVYWVNDFANRSWIAGNNLLLNQMNKKYDNLHIINWQHQAQQHPEWLGKDGVHPNPVGSVEYTKLILRSVLKTGKD</sequence>
<gene>
    <name evidence="3" type="ORF">IV73_GL000357</name>
</gene>
<feature type="transmembrane region" description="Helical" evidence="1">
    <location>
        <begin position="237"/>
        <end position="256"/>
    </location>
</feature>
<dbReference type="EMBL" id="JQBP01000011">
    <property type="protein sequence ID" value="KRN74438.1"/>
    <property type="molecule type" value="Genomic_DNA"/>
</dbReference>
<dbReference type="PATRIC" id="fig|1616.3.peg.365"/>
<feature type="transmembrane region" description="Helical" evidence="1">
    <location>
        <begin position="38"/>
        <end position="59"/>
    </location>
</feature>
<dbReference type="InterPro" id="IPR050879">
    <property type="entry name" value="Acyltransferase_3"/>
</dbReference>
<dbReference type="GO" id="GO:0016020">
    <property type="term" value="C:membrane"/>
    <property type="evidence" value="ECO:0007669"/>
    <property type="project" value="TreeGrafter"/>
</dbReference>
<dbReference type="CDD" id="cd01840">
    <property type="entry name" value="SGNH_hydrolase_yrhL_like"/>
    <property type="match status" value="1"/>
</dbReference>
<feature type="transmembrane region" description="Helical" evidence="1">
    <location>
        <begin position="12"/>
        <end position="32"/>
    </location>
</feature>
<dbReference type="SUPFAM" id="SSF52266">
    <property type="entry name" value="SGNH hydrolase"/>
    <property type="match status" value="1"/>
</dbReference>
<dbReference type="STRING" id="1616.IV73_GL000357"/>
<dbReference type="InterPro" id="IPR002656">
    <property type="entry name" value="Acyl_transf_3_dom"/>
</dbReference>
<feature type="domain" description="Acyltransferase 3" evidence="2">
    <location>
        <begin position="13"/>
        <end position="326"/>
    </location>
</feature>
<evidence type="ECO:0000256" key="1">
    <source>
        <dbReference type="SAM" id="Phobius"/>
    </source>
</evidence>
<evidence type="ECO:0000313" key="3">
    <source>
        <dbReference type="EMBL" id="KRN74438.1"/>
    </source>
</evidence>
<feature type="transmembrane region" description="Helical" evidence="1">
    <location>
        <begin position="370"/>
        <end position="388"/>
    </location>
</feature>
<dbReference type="GO" id="GO:0016747">
    <property type="term" value="F:acyltransferase activity, transferring groups other than amino-acyl groups"/>
    <property type="evidence" value="ECO:0007669"/>
    <property type="project" value="InterPro"/>
</dbReference>
<dbReference type="PANTHER" id="PTHR23028">
    <property type="entry name" value="ACETYLTRANSFERASE"/>
    <property type="match status" value="1"/>
</dbReference>
<dbReference type="RefSeq" id="WP_057756526.1">
    <property type="nucleotide sequence ID" value="NZ_JQBP01000011.1"/>
</dbReference>
<proteinExistence type="predicted"/>
<organism evidence="3 4">
    <name type="scientific">Weissella kandleri</name>
    <dbReference type="NCBI Taxonomy" id="1616"/>
    <lineage>
        <taxon>Bacteria</taxon>
        <taxon>Bacillati</taxon>
        <taxon>Bacillota</taxon>
        <taxon>Bacilli</taxon>
        <taxon>Lactobacillales</taxon>
        <taxon>Lactobacillaceae</taxon>
        <taxon>Weissella</taxon>
    </lineage>
</organism>
<feature type="transmembrane region" description="Helical" evidence="1">
    <location>
        <begin position="308"/>
        <end position="327"/>
    </location>
</feature>
<evidence type="ECO:0000313" key="4">
    <source>
        <dbReference type="Proteomes" id="UP000051655"/>
    </source>
</evidence>
<feature type="transmembrane region" description="Helical" evidence="1">
    <location>
        <begin position="207"/>
        <end position="225"/>
    </location>
</feature>
<feature type="transmembrane region" description="Helical" evidence="1">
    <location>
        <begin position="333"/>
        <end position="350"/>
    </location>
</feature>
<dbReference type="Pfam" id="PF01757">
    <property type="entry name" value="Acyl_transf_3"/>
    <property type="match status" value="1"/>
</dbReference>
<keyword evidence="1" id="KW-1133">Transmembrane helix</keyword>
<protein>
    <recommendedName>
        <fullName evidence="2">Acyltransferase 3 domain-containing protein</fullName>
    </recommendedName>
</protein>
<dbReference type="Proteomes" id="UP000051655">
    <property type="component" value="Unassembled WGS sequence"/>
</dbReference>